<dbReference type="RefSeq" id="WP_264851710.1">
    <property type="nucleotide sequence ID" value="NZ_BRXR01000001.1"/>
</dbReference>
<evidence type="ECO:0000313" key="8">
    <source>
        <dbReference type="Proteomes" id="UP001208567"/>
    </source>
</evidence>
<dbReference type="SUPFAM" id="SSF55120">
    <property type="entry name" value="Pseudouridine synthase"/>
    <property type="match status" value="1"/>
</dbReference>
<accession>A0ABQ5NBD8</accession>
<dbReference type="InterPro" id="IPR006145">
    <property type="entry name" value="PsdUridine_synth_RsuA/RluA"/>
</dbReference>
<dbReference type="SMART" id="SM00363">
    <property type="entry name" value="S4"/>
    <property type="match status" value="1"/>
</dbReference>
<evidence type="ECO:0000256" key="5">
    <source>
        <dbReference type="RuleBase" id="RU362028"/>
    </source>
</evidence>
<keyword evidence="8" id="KW-1185">Reference proteome</keyword>
<dbReference type="EC" id="5.4.99.-" evidence="5"/>
<dbReference type="CDD" id="cd00165">
    <property type="entry name" value="S4"/>
    <property type="match status" value="1"/>
</dbReference>
<evidence type="ECO:0000256" key="1">
    <source>
        <dbReference type="ARBA" id="ARBA00000073"/>
    </source>
</evidence>
<evidence type="ECO:0000259" key="6">
    <source>
        <dbReference type="SMART" id="SM00363"/>
    </source>
</evidence>
<protein>
    <recommendedName>
        <fullName evidence="5">Pseudouridine synthase</fullName>
        <ecNumber evidence="5">5.4.99.-</ecNumber>
    </recommendedName>
</protein>
<evidence type="ECO:0000256" key="4">
    <source>
        <dbReference type="PROSITE-ProRule" id="PRU00182"/>
    </source>
</evidence>
<dbReference type="Proteomes" id="UP001208567">
    <property type="component" value="Unassembled WGS sequence"/>
</dbReference>
<proteinExistence type="inferred from homology"/>
<dbReference type="CDD" id="cd02869">
    <property type="entry name" value="PseudoU_synth_RluA_like"/>
    <property type="match status" value="1"/>
</dbReference>
<gene>
    <name evidence="7" type="primary">rluD1</name>
    <name evidence="7" type="ORF">bsdE14_38160</name>
</gene>
<comment type="caution">
    <text evidence="7">The sequence shown here is derived from an EMBL/GenBank/DDBJ whole genome shotgun (WGS) entry which is preliminary data.</text>
</comment>
<dbReference type="EMBL" id="BRXR01000001">
    <property type="protein sequence ID" value="GLC32406.1"/>
    <property type="molecule type" value="Genomic_DNA"/>
</dbReference>
<dbReference type="InterPro" id="IPR020103">
    <property type="entry name" value="PsdUridine_synth_cat_dom_sf"/>
</dbReference>
<reference evidence="7 8" key="1">
    <citation type="journal article" date="2024" name="Int. J. Syst. Evol. Microbiol.">
        <title>Clostridium omnivorum sp. nov., isolated from anoxic soil under the treatment of reductive soil disinfestation.</title>
        <authorList>
            <person name="Ueki A."/>
            <person name="Tonouchi A."/>
            <person name="Kaku N."/>
            <person name="Honma S."/>
            <person name="Ueki K."/>
        </authorList>
    </citation>
    <scope>NUCLEOTIDE SEQUENCE [LARGE SCALE GENOMIC DNA]</scope>
    <source>
        <strain evidence="7 8">E14</strain>
    </source>
</reference>
<dbReference type="InterPro" id="IPR002942">
    <property type="entry name" value="S4_RNA-bd"/>
</dbReference>
<feature type="domain" description="RNA-binding S4" evidence="6">
    <location>
        <begin position="15"/>
        <end position="74"/>
    </location>
</feature>
<keyword evidence="3 5" id="KW-0413">Isomerase</keyword>
<dbReference type="PROSITE" id="PS01129">
    <property type="entry name" value="PSI_RLU"/>
    <property type="match status" value="1"/>
</dbReference>
<organism evidence="7 8">
    <name type="scientific">Clostridium omnivorum</name>
    <dbReference type="NCBI Taxonomy" id="1604902"/>
    <lineage>
        <taxon>Bacteria</taxon>
        <taxon>Bacillati</taxon>
        <taxon>Bacillota</taxon>
        <taxon>Clostridia</taxon>
        <taxon>Eubacteriales</taxon>
        <taxon>Clostridiaceae</taxon>
        <taxon>Clostridium</taxon>
    </lineage>
</organism>
<evidence type="ECO:0000256" key="2">
    <source>
        <dbReference type="ARBA" id="ARBA00010876"/>
    </source>
</evidence>
<sequence length="305" mass="34369">MENKDFIVDENNENKRLDIFLSDIFSDKSRSYLQKIIILGNVTVNSLAKKPNFKLRAGDKIHIDIPEPVALEVQAEDIPLKIVYEDSDVVVIDKTQGMVVHPAPGAQSGTLVNALLSHCTDLSGINGVSRPGIVHRIDKDTSGILIVAKNDNAHNKLALQLKDHTMNRIYVALVEGKIRADEGTIDAPLARHPVERIKVAVAKDGRRAVTHYKVLERFENNTLVECKLETGRTHQIRVHMLHIGHPLVGDPVYGYKKQRFNLQGQMLHAKTLGFIHPTTEKYMEFTSPLPEYFEKVLKILRNELK</sequence>
<evidence type="ECO:0000313" key="7">
    <source>
        <dbReference type="EMBL" id="GLC32406.1"/>
    </source>
</evidence>
<dbReference type="Pfam" id="PF00849">
    <property type="entry name" value="PseudoU_synth_2"/>
    <property type="match status" value="1"/>
</dbReference>
<dbReference type="InterPro" id="IPR006225">
    <property type="entry name" value="PsdUridine_synth_RluC/D"/>
</dbReference>
<dbReference type="SUPFAM" id="SSF55174">
    <property type="entry name" value="Alpha-L RNA-binding motif"/>
    <property type="match status" value="1"/>
</dbReference>
<keyword evidence="4" id="KW-0694">RNA-binding</keyword>
<dbReference type="PANTHER" id="PTHR21600:SF44">
    <property type="entry name" value="RIBOSOMAL LARGE SUBUNIT PSEUDOURIDINE SYNTHASE D"/>
    <property type="match status" value="1"/>
</dbReference>
<name>A0ABQ5NBD8_9CLOT</name>
<dbReference type="InterPro" id="IPR006224">
    <property type="entry name" value="PsdUridine_synth_RluA-like_CS"/>
</dbReference>
<comment type="catalytic activity">
    <reaction evidence="1 5">
        <text>a uridine in RNA = a pseudouridine in RNA</text>
        <dbReference type="Rhea" id="RHEA:48348"/>
        <dbReference type="Rhea" id="RHEA-COMP:12068"/>
        <dbReference type="Rhea" id="RHEA-COMP:12069"/>
        <dbReference type="ChEBI" id="CHEBI:65314"/>
        <dbReference type="ChEBI" id="CHEBI:65315"/>
    </reaction>
</comment>
<dbReference type="Gene3D" id="3.30.2350.10">
    <property type="entry name" value="Pseudouridine synthase"/>
    <property type="match status" value="1"/>
</dbReference>
<dbReference type="InterPro" id="IPR050188">
    <property type="entry name" value="RluA_PseudoU_synthase"/>
</dbReference>
<comment type="similarity">
    <text evidence="2 5">Belongs to the pseudouridine synthase RluA family.</text>
</comment>
<dbReference type="PANTHER" id="PTHR21600">
    <property type="entry name" value="MITOCHONDRIAL RNA PSEUDOURIDINE SYNTHASE"/>
    <property type="match status" value="1"/>
</dbReference>
<dbReference type="Gene3D" id="3.10.290.10">
    <property type="entry name" value="RNA-binding S4 domain"/>
    <property type="match status" value="1"/>
</dbReference>
<dbReference type="PROSITE" id="PS50889">
    <property type="entry name" value="S4"/>
    <property type="match status" value="1"/>
</dbReference>
<comment type="function">
    <text evidence="5">Responsible for synthesis of pseudouridine from uracil.</text>
</comment>
<dbReference type="Pfam" id="PF01479">
    <property type="entry name" value="S4"/>
    <property type="match status" value="1"/>
</dbReference>
<dbReference type="NCBIfam" id="TIGR00005">
    <property type="entry name" value="rluA_subfam"/>
    <property type="match status" value="1"/>
</dbReference>
<dbReference type="InterPro" id="IPR036986">
    <property type="entry name" value="S4_RNA-bd_sf"/>
</dbReference>
<evidence type="ECO:0000256" key="3">
    <source>
        <dbReference type="ARBA" id="ARBA00023235"/>
    </source>
</evidence>